<evidence type="ECO:0000313" key="3">
    <source>
        <dbReference type="Proteomes" id="UP000218437"/>
    </source>
</evidence>
<dbReference type="RefSeq" id="WP_096234264.1">
    <property type="nucleotide sequence ID" value="NZ_CP023422.1"/>
</dbReference>
<sequence length="210" mass="24149">MSRLKLFLIGCAFIAIVFIAMYMYFGDKYSVSPLGQIFGSGLVAAVFSQLLIFMKERSRDKQIEDRDRKFIALQLAVTLERYAIECAMRINKISDILEEYYQTRSFMVAIPSMPNLTLPDAVEWRWIETALTSEVLSLAPRISFSEGSIQFILDAAGMHSGAEESQRQLKLMGHDVWMLAEKVRMQHKISPQTYVLGQWEFLDTLKKERS</sequence>
<reference evidence="2 3" key="1">
    <citation type="submission" date="2017-09" db="EMBL/GenBank/DDBJ databases">
        <title>Complete genome sequence of Janthinobacterium svalbardensis PAMC 27463.</title>
        <authorList>
            <person name="Cho Y.-J."/>
            <person name="Cho A."/>
            <person name="Kim O.-S."/>
            <person name="Lee J.-I."/>
        </authorList>
    </citation>
    <scope>NUCLEOTIDE SEQUENCE [LARGE SCALE GENOMIC DNA]</scope>
    <source>
        <strain evidence="2 3">PAMC 27463</strain>
    </source>
</reference>
<dbReference type="AlphaFoldDB" id="A0A290WTB5"/>
<evidence type="ECO:0000256" key="1">
    <source>
        <dbReference type="SAM" id="Phobius"/>
    </source>
</evidence>
<dbReference type="EMBL" id="CP023422">
    <property type="protein sequence ID" value="ATD60132.1"/>
    <property type="molecule type" value="Genomic_DNA"/>
</dbReference>
<evidence type="ECO:0008006" key="4">
    <source>
        <dbReference type="Google" id="ProtNLM"/>
    </source>
</evidence>
<feature type="transmembrane region" description="Helical" evidence="1">
    <location>
        <begin position="37"/>
        <end position="54"/>
    </location>
</feature>
<keyword evidence="1" id="KW-0812">Transmembrane</keyword>
<dbReference type="KEGG" id="jsv:CNX70_07955"/>
<protein>
    <recommendedName>
        <fullName evidence="4">DUF4760 domain-containing protein</fullName>
    </recommendedName>
</protein>
<keyword evidence="1" id="KW-1133">Transmembrane helix</keyword>
<dbReference type="Proteomes" id="UP000218437">
    <property type="component" value="Chromosome"/>
</dbReference>
<gene>
    <name evidence="2" type="ORF">CNX70_07955</name>
</gene>
<accession>A0A290WTB5</accession>
<proteinExistence type="predicted"/>
<keyword evidence="1" id="KW-0472">Membrane</keyword>
<feature type="transmembrane region" description="Helical" evidence="1">
    <location>
        <begin position="7"/>
        <end position="25"/>
    </location>
</feature>
<evidence type="ECO:0000313" key="2">
    <source>
        <dbReference type="EMBL" id="ATD60132.1"/>
    </source>
</evidence>
<organism evidence="2 3">
    <name type="scientific">Janthinobacterium svalbardensis</name>
    <dbReference type="NCBI Taxonomy" id="368607"/>
    <lineage>
        <taxon>Bacteria</taxon>
        <taxon>Pseudomonadati</taxon>
        <taxon>Pseudomonadota</taxon>
        <taxon>Betaproteobacteria</taxon>
        <taxon>Burkholderiales</taxon>
        <taxon>Oxalobacteraceae</taxon>
        <taxon>Janthinobacterium</taxon>
    </lineage>
</organism>
<name>A0A290WTB5_9BURK</name>
<keyword evidence="3" id="KW-1185">Reference proteome</keyword>